<keyword evidence="2" id="KW-1185">Reference proteome</keyword>
<dbReference type="Proteomes" id="UP000625735">
    <property type="component" value="Unassembled WGS sequence"/>
</dbReference>
<protein>
    <submittedName>
        <fullName evidence="1">Cell division protein FtsQ</fullName>
    </submittedName>
</protein>
<comment type="caution">
    <text evidence="1">The sequence shown here is derived from an EMBL/GenBank/DDBJ whole genome shotgun (WGS) entry which is preliminary data.</text>
</comment>
<keyword evidence="1" id="KW-0131">Cell cycle</keyword>
<name>A0A916XVE3_9FLAO</name>
<proteinExistence type="predicted"/>
<dbReference type="EMBL" id="BMFG01000001">
    <property type="protein sequence ID" value="GGD13728.1"/>
    <property type="molecule type" value="Genomic_DNA"/>
</dbReference>
<evidence type="ECO:0000313" key="2">
    <source>
        <dbReference type="Proteomes" id="UP000625735"/>
    </source>
</evidence>
<organism evidence="1 2">
    <name type="scientific">Flavobacterium orientale</name>
    <dbReference type="NCBI Taxonomy" id="1756020"/>
    <lineage>
        <taxon>Bacteria</taxon>
        <taxon>Pseudomonadati</taxon>
        <taxon>Bacteroidota</taxon>
        <taxon>Flavobacteriia</taxon>
        <taxon>Flavobacteriales</taxon>
        <taxon>Flavobacteriaceae</taxon>
        <taxon>Flavobacterium</taxon>
    </lineage>
</organism>
<dbReference type="GO" id="GO:0051301">
    <property type="term" value="P:cell division"/>
    <property type="evidence" value="ECO:0007669"/>
    <property type="project" value="UniProtKB-KW"/>
</dbReference>
<accession>A0A916XVE3</accession>
<reference evidence="1" key="2">
    <citation type="submission" date="2020-09" db="EMBL/GenBank/DDBJ databases">
        <authorList>
            <person name="Sun Q."/>
            <person name="Zhou Y."/>
        </authorList>
    </citation>
    <scope>NUCLEOTIDE SEQUENCE</scope>
    <source>
        <strain evidence="1">CGMCC 1.12506</strain>
    </source>
</reference>
<keyword evidence="1" id="KW-0132">Cell division</keyword>
<dbReference type="RefSeq" id="WP_188360541.1">
    <property type="nucleotide sequence ID" value="NZ_BMFG01000001.1"/>
</dbReference>
<evidence type="ECO:0000313" key="1">
    <source>
        <dbReference type="EMBL" id="GGD13728.1"/>
    </source>
</evidence>
<dbReference type="AlphaFoldDB" id="A0A916XVE3"/>
<sequence>MKKHFNWTNLRLLLVLGLVVFLFAFSTKRNEQRKLTKSIVEFVGEDQLFVTHETVNKLLIENKKDASAIRKVALDLNSLEFAINQHDMVEKSQVYVSIDGILKAVVKQKTPIARVFNANESYYIDYEGTKMPLSDIHTARVPLISGMNSQDELPQLIGLLRHIYDSEFLKRNIIGIQISPTGQLMMKNRNFDYVIDFGKSLAFEDKFKNYEAFFYKAIQDSSIYQYKKIDLKYSQQVVCTK</sequence>
<reference evidence="1" key="1">
    <citation type="journal article" date="2014" name="Int. J. Syst. Evol. Microbiol.">
        <title>Complete genome sequence of Corynebacterium casei LMG S-19264T (=DSM 44701T), isolated from a smear-ripened cheese.</title>
        <authorList>
            <consortium name="US DOE Joint Genome Institute (JGI-PGF)"/>
            <person name="Walter F."/>
            <person name="Albersmeier A."/>
            <person name="Kalinowski J."/>
            <person name="Ruckert C."/>
        </authorList>
    </citation>
    <scope>NUCLEOTIDE SEQUENCE</scope>
    <source>
        <strain evidence="1">CGMCC 1.12506</strain>
    </source>
</reference>
<gene>
    <name evidence="1" type="primary">ftsQ</name>
    <name evidence="1" type="ORF">GCM10011343_00990</name>
</gene>